<dbReference type="AlphaFoldDB" id="A0A2P2PCB5"/>
<name>A0A2P2PCB5_RHIMU</name>
<organism evidence="2">
    <name type="scientific">Rhizophora mucronata</name>
    <name type="common">Asiatic mangrove</name>
    <dbReference type="NCBI Taxonomy" id="61149"/>
    <lineage>
        <taxon>Eukaryota</taxon>
        <taxon>Viridiplantae</taxon>
        <taxon>Streptophyta</taxon>
        <taxon>Embryophyta</taxon>
        <taxon>Tracheophyta</taxon>
        <taxon>Spermatophyta</taxon>
        <taxon>Magnoliopsida</taxon>
        <taxon>eudicotyledons</taxon>
        <taxon>Gunneridae</taxon>
        <taxon>Pentapetalae</taxon>
        <taxon>rosids</taxon>
        <taxon>fabids</taxon>
        <taxon>Malpighiales</taxon>
        <taxon>Rhizophoraceae</taxon>
        <taxon>Rhizophora</taxon>
    </lineage>
</organism>
<sequence length="40" mass="4329">MISSLFISYFAPYCLSAFPCVASSILIGIPSHSEDFKAQS</sequence>
<evidence type="ECO:0000256" key="1">
    <source>
        <dbReference type="SAM" id="Phobius"/>
    </source>
</evidence>
<keyword evidence="1" id="KW-0472">Membrane</keyword>
<keyword evidence="1" id="KW-1133">Transmembrane helix</keyword>
<accession>A0A2P2PCB5</accession>
<feature type="transmembrane region" description="Helical" evidence="1">
    <location>
        <begin position="6"/>
        <end position="29"/>
    </location>
</feature>
<protein>
    <submittedName>
        <fullName evidence="2">Uncharacterized protein</fullName>
    </submittedName>
</protein>
<proteinExistence type="predicted"/>
<evidence type="ECO:0000313" key="2">
    <source>
        <dbReference type="EMBL" id="MBX52323.1"/>
    </source>
</evidence>
<reference evidence="2" key="1">
    <citation type="submission" date="2018-02" db="EMBL/GenBank/DDBJ databases">
        <title>Rhizophora mucronata_Transcriptome.</title>
        <authorList>
            <person name="Meera S.P."/>
            <person name="Sreeshan A."/>
            <person name="Augustine A."/>
        </authorList>
    </citation>
    <scope>NUCLEOTIDE SEQUENCE</scope>
    <source>
        <tissue evidence="2">Leaf</tissue>
    </source>
</reference>
<dbReference type="EMBL" id="GGEC01071839">
    <property type="protein sequence ID" value="MBX52323.1"/>
    <property type="molecule type" value="Transcribed_RNA"/>
</dbReference>
<keyword evidence="1" id="KW-0812">Transmembrane</keyword>